<feature type="coiled-coil region" evidence="1">
    <location>
        <begin position="241"/>
        <end position="268"/>
    </location>
</feature>
<dbReference type="eggNOG" id="ENOG502SAV6">
    <property type="taxonomic scope" value="Eukaryota"/>
</dbReference>
<evidence type="ECO:0000259" key="2">
    <source>
        <dbReference type="Pfam" id="PF25534"/>
    </source>
</evidence>
<dbReference type="PANTHER" id="PTHR36223:SF1">
    <property type="entry name" value="TRANSCRIPTION ELONGATION FACTOR EAF N-TERMINAL DOMAIN-CONTAINING PROTEIN"/>
    <property type="match status" value="1"/>
</dbReference>
<name>E5R5F7_LEPMJ</name>
<dbReference type="EMBL" id="FP929083">
    <property type="protein sequence ID" value="CBX92127.1"/>
    <property type="molecule type" value="Genomic_DNA"/>
</dbReference>
<accession>E5R5F7</accession>
<dbReference type="PANTHER" id="PTHR36223">
    <property type="entry name" value="BETA-LACTAMASE-TYPE TRANSPEPTIDASE FOLD DOMAIN CONTAINING PROTEIN"/>
    <property type="match status" value="1"/>
</dbReference>
<dbReference type="InterPro" id="IPR057678">
    <property type="entry name" value="DUF7918"/>
</dbReference>
<dbReference type="VEuPathDB" id="FungiDB:LEMA_P048330.1"/>
<dbReference type="HOGENOM" id="CLU_070614_1_1_1"/>
<keyword evidence="1" id="KW-0175">Coiled coil</keyword>
<dbReference type="STRING" id="985895.E5R5F7"/>
<gene>
    <name evidence="3" type="ORF">LEMA_P048330.1</name>
</gene>
<organism evidence="4">
    <name type="scientific">Leptosphaeria maculans (strain JN3 / isolate v23.1.3 / race Av1-4-5-6-7-8)</name>
    <name type="common">Blackleg fungus</name>
    <name type="synonym">Phoma lingam</name>
    <dbReference type="NCBI Taxonomy" id="985895"/>
    <lineage>
        <taxon>Eukaryota</taxon>
        <taxon>Fungi</taxon>
        <taxon>Dikarya</taxon>
        <taxon>Ascomycota</taxon>
        <taxon>Pezizomycotina</taxon>
        <taxon>Dothideomycetes</taxon>
        <taxon>Pleosporomycetidae</taxon>
        <taxon>Pleosporales</taxon>
        <taxon>Pleosporineae</taxon>
        <taxon>Leptosphaeriaceae</taxon>
        <taxon>Plenodomus</taxon>
        <taxon>Plenodomus lingam/Leptosphaeria maculans species complex</taxon>
    </lineage>
</organism>
<dbReference type="OMA" id="TFHFKYR"/>
<evidence type="ECO:0000256" key="1">
    <source>
        <dbReference type="SAM" id="Coils"/>
    </source>
</evidence>
<dbReference type="OrthoDB" id="3364132at2759"/>
<protein>
    <recommendedName>
        <fullName evidence="2">DUF7918 domain-containing protein</fullName>
    </recommendedName>
</protein>
<reference evidence="4" key="1">
    <citation type="journal article" date="2011" name="Nat. Commun.">
        <title>Effector diversification within compartments of the Leptosphaeria maculans genome affected by Repeat-Induced Point mutations.</title>
        <authorList>
            <person name="Rouxel T."/>
            <person name="Grandaubert J."/>
            <person name="Hane J.K."/>
            <person name="Hoede C."/>
            <person name="van de Wouw A.P."/>
            <person name="Couloux A."/>
            <person name="Dominguez V."/>
            <person name="Anthouard V."/>
            <person name="Bally P."/>
            <person name="Bourras S."/>
            <person name="Cozijnsen A.J."/>
            <person name="Ciuffetti L.M."/>
            <person name="Degrave A."/>
            <person name="Dilmaghani A."/>
            <person name="Duret L."/>
            <person name="Fudal I."/>
            <person name="Goodwin S.B."/>
            <person name="Gout L."/>
            <person name="Glaser N."/>
            <person name="Linglin J."/>
            <person name="Kema G.H.J."/>
            <person name="Lapalu N."/>
            <person name="Lawrence C.B."/>
            <person name="May K."/>
            <person name="Meyer M."/>
            <person name="Ollivier B."/>
            <person name="Poulain J."/>
            <person name="Schoch C.L."/>
            <person name="Simon A."/>
            <person name="Spatafora J.W."/>
            <person name="Stachowiak A."/>
            <person name="Turgeon B.G."/>
            <person name="Tyler B.M."/>
            <person name="Vincent D."/>
            <person name="Weissenbach J."/>
            <person name="Amselem J."/>
            <person name="Quesneville H."/>
            <person name="Oliver R.P."/>
            <person name="Wincker P."/>
            <person name="Balesdent M.-H."/>
            <person name="Howlett B.J."/>
        </authorList>
    </citation>
    <scope>NUCLEOTIDE SEQUENCE [LARGE SCALE GENOMIC DNA]</scope>
    <source>
        <strain evidence="4">JN3 / isolate v23.1.3 / race Av1-4-5-6-7-8</strain>
    </source>
</reference>
<evidence type="ECO:0000313" key="3">
    <source>
        <dbReference type="EMBL" id="CBX92127.1"/>
    </source>
</evidence>
<keyword evidence="4" id="KW-1185">Reference proteome</keyword>
<feature type="domain" description="DUF7918" evidence="2">
    <location>
        <begin position="9"/>
        <end position="218"/>
    </location>
</feature>
<proteinExistence type="predicted"/>
<sequence>MAILEGCPGLEVCIVVKGESLREYPEDETSSPTVKTTYIEAQTGAEFSMCSKFTTPFPSSYGVEISTTVDGYTSARTYGAHELFRREGFTKFSVGFHEDGMWFRRNHCFTRLNIEEEVEGPISLPKLREQLQKKGCITLNFRWIRNICAIELPFQDRRGCQLALSNIGAVPEKVLKGEALSHQATLSPRYRTRPPKNPQKYEVLNNEPFATFHFKYRSLYETPASVDSKDRDEDNMTFEVLSRALRSMREEEAENVALKNENQTIRHIKRERLIEDEDDEVLVTGTRSLKRPREESEVIVLD</sequence>
<evidence type="ECO:0000313" key="4">
    <source>
        <dbReference type="Proteomes" id="UP000002668"/>
    </source>
</evidence>
<dbReference type="InParanoid" id="E5R5F7"/>
<dbReference type="AlphaFoldDB" id="E5R5F7"/>
<dbReference type="Proteomes" id="UP000002668">
    <property type="component" value="Genome"/>
</dbReference>
<dbReference type="Pfam" id="PF25534">
    <property type="entry name" value="DUF7918"/>
    <property type="match status" value="1"/>
</dbReference>